<gene>
    <name evidence="1" type="ORF">Krac_9473</name>
</gene>
<dbReference type="STRING" id="485913.Krac_9473"/>
<dbReference type="Gene3D" id="3.90.180.10">
    <property type="entry name" value="Medium-chain alcohol dehydrogenases, catalytic domain"/>
    <property type="match status" value="1"/>
</dbReference>
<dbReference type="InterPro" id="IPR011032">
    <property type="entry name" value="GroES-like_sf"/>
</dbReference>
<dbReference type="EMBL" id="ADVG01000001">
    <property type="protein sequence ID" value="EFH88086.1"/>
    <property type="molecule type" value="Genomic_DNA"/>
</dbReference>
<dbReference type="Proteomes" id="UP000004508">
    <property type="component" value="Unassembled WGS sequence"/>
</dbReference>
<dbReference type="RefSeq" id="WP_007903837.1">
    <property type="nucleotide sequence ID" value="NZ_ADVG01000001.1"/>
</dbReference>
<accession>D6TC50</accession>
<keyword evidence="2" id="KW-1185">Reference proteome</keyword>
<comment type="caution">
    <text evidence="1">The sequence shown here is derived from an EMBL/GenBank/DDBJ whole genome shotgun (WGS) entry which is preliminary data.</text>
</comment>
<sequence length="72" mass="8090">MKAIRFEQYGEPAQVLTVQQCPLPQPGKGEVRIRMLASPITPSDLLFVRGHHAGVHPHFPSPEGRRYVNFAK</sequence>
<protein>
    <submittedName>
        <fullName evidence="1">Alcohol dehydrogenase</fullName>
    </submittedName>
</protein>
<evidence type="ECO:0000313" key="1">
    <source>
        <dbReference type="EMBL" id="EFH88086.1"/>
    </source>
</evidence>
<organism evidence="1 2">
    <name type="scientific">Ktedonobacter racemifer DSM 44963</name>
    <dbReference type="NCBI Taxonomy" id="485913"/>
    <lineage>
        <taxon>Bacteria</taxon>
        <taxon>Bacillati</taxon>
        <taxon>Chloroflexota</taxon>
        <taxon>Ktedonobacteria</taxon>
        <taxon>Ktedonobacterales</taxon>
        <taxon>Ktedonobacteraceae</taxon>
        <taxon>Ktedonobacter</taxon>
    </lineage>
</organism>
<dbReference type="AlphaFoldDB" id="D6TC50"/>
<dbReference type="eggNOG" id="COG0604">
    <property type="taxonomic scope" value="Bacteria"/>
</dbReference>
<dbReference type="InParanoid" id="D6TC50"/>
<name>D6TC50_KTERA</name>
<reference evidence="1 2" key="1">
    <citation type="journal article" date="2011" name="Stand. Genomic Sci.">
        <title>Non-contiguous finished genome sequence and contextual data of the filamentous soil bacterium Ktedonobacter racemifer type strain (SOSP1-21).</title>
        <authorList>
            <person name="Chang Y.J."/>
            <person name="Land M."/>
            <person name="Hauser L."/>
            <person name="Chertkov O."/>
            <person name="Del Rio T.G."/>
            <person name="Nolan M."/>
            <person name="Copeland A."/>
            <person name="Tice H."/>
            <person name="Cheng J.F."/>
            <person name="Lucas S."/>
            <person name="Han C."/>
            <person name="Goodwin L."/>
            <person name="Pitluck S."/>
            <person name="Ivanova N."/>
            <person name="Ovchinikova G."/>
            <person name="Pati A."/>
            <person name="Chen A."/>
            <person name="Palaniappan K."/>
            <person name="Mavromatis K."/>
            <person name="Liolios K."/>
            <person name="Brettin T."/>
            <person name="Fiebig A."/>
            <person name="Rohde M."/>
            <person name="Abt B."/>
            <person name="Goker M."/>
            <person name="Detter J.C."/>
            <person name="Woyke T."/>
            <person name="Bristow J."/>
            <person name="Eisen J.A."/>
            <person name="Markowitz V."/>
            <person name="Hugenholtz P."/>
            <person name="Kyrpides N.C."/>
            <person name="Klenk H.P."/>
            <person name="Lapidus A."/>
        </authorList>
    </citation>
    <scope>NUCLEOTIDE SEQUENCE [LARGE SCALE GENOMIC DNA]</scope>
    <source>
        <strain evidence="2">DSM 44963</strain>
    </source>
</reference>
<evidence type="ECO:0000313" key="2">
    <source>
        <dbReference type="Proteomes" id="UP000004508"/>
    </source>
</evidence>
<dbReference type="SUPFAM" id="SSF50129">
    <property type="entry name" value="GroES-like"/>
    <property type="match status" value="1"/>
</dbReference>
<proteinExistence type="predicted"/>